<dbReference type="NCBIfam" id="NF009386">
    <property type="entry name" value="PRK12745.1"/>
    <property type="match status" value="1"/>
</dbReference>
<geneLocation type="plasmid" evidence="4 5">
    <name>pOA238_160</name>
</geneLocation>
<accession>M9RT70</accession>
<reference evidence="4 5" key="1">
    <citation type="journal article" date="2013" name="PLoS ONE">
        <title>Poles Apart: Arctic and Antarctic Octadecabacter strains Share High Genome Plasticity and a New Type of Xanthorhodopsin.</title>
        <authorList>
            <person name="Vollmers J."/>
            <person name="Voget S."/>
            <person name="Dietrich S."/>
            <person name="Gollnow K."/>
            <person name="Smits M."/>
            <person name="Meyer K."/>
            <person name="Brinkhoff T."/>
            <person name="Simon M."/>
            <person name="Daniel R."/>
        </authorList>
    </citation>
    <scope>NUCLEOTIDE SEQUENCE [LARGE SCALE GENOMIC DNA]</scope>
    <source>
        <strain evidence="4 5">238</strain>
        <plasmid evidence="5">Plasmid pOA238_160</plasmid>
    </source>
</reference>
<dbReference type="KEGG" id="oar:OA238_160p1070"/>
<dbReference type="EMBL" id="CP003744">
    <property type="protein sequence ID" value="AGI74913.1"/>
    <property type="molecule type" value="Genomic_DNA"/>
</dbReference>
<gene>
    <name evidence="4" type="ORF">OA238_160p1070</name>
</gene>
<organism evidence="4 5">
    <name type="scientific">Octadecabacter arcticus 238</name>
    <dbReference type="NCBI Taxonomy" id="391616"/>
    <lineage>
        <taxon>Bacteria</taxon>
        <taxon>Pseudomonadati</taxon>
        <taxon>Pseudomonadota</taxon>
        <taxon>Alphaproteobacteria</taxon>
        <taxon>Rhodobacterales</taxon>
        <taxon>Roseobacteraceae</taxon>
        <taxon>Octadecabacter</taxon>
    </lineage>
</organism>
<keyword evidence="5" id="KW-1185">Reference proteome</keyword>
<name>M9RT70_9RHOB</name>
<dbReference type="RefSeq" id="WP_015497804.1">
    <property type="nucleotide sequence ID" value="NC_020910.1"/>
</dbReference>
<dbReference type="PANTHER" id="PTHR43639">
    <property type="entry name" value="OXIDOREDUCTASE, SHORT-CHAIN DEHYDROGENASE/REDUCTASE FAMILY (AFU_ORTHOLOGUE AFUA_5G02870)"/>
    <property type="match status" value="1"/>
</dbReference>
<dbReference type="SMART" id="SM00822">
    <property type="entry name" value="PKS_KR"/>
    <property type="match status" value="1"/>
</dbReference>
<dbReference type="GO" id="GO:0016491">
    <property type="term" value="F:oxidoreductase activity"/>
    <property type="evidence" value="ECO:0007669"/>
    <property type="project" value="UniProtKB-KW"/>
</dbReference>
<evidence type="ECO:0000256" key="2">
    <source>
        <dbReference type="ARBA" id="ARBA00023002"/>
    </source>
</evidence>
<evidence type="ECO:0000259" key="3">
    <source>
        <dbReference type="SMART" id="SM00822"/>
    </source>
</evidence>
<dbReference type="SUPFAM" id="SSF51735">
    <property type="entry name" value="NAD(P)-binding Rossmann-fold domains"/>
    <property type="match status" value="1"/>
</dbReference>
<keyword evidence="2" id="KW-0560">Oxidoreductase</keyword>
<dbReference type="HOGENOM" id="CLU_010194_1_3_5"/>
<dbReference type="Proteomes" id="UP000004688">
    <property type="component" value="Plasmid pOA238_160"/>
</dbReference>
<comment type="similarity">
    <text evidence="1">Belongs to the short-chain dehydrogenases/reductases (SDR) family.</text>
</comment>
<dbReference type="InterPro" id="IPR036291">
    <property type="entry name" value="NAD(P)-bd_dom_sf"/>
</dbReference>
<dbReference type="Gene3D" id="3.40.50.720">
    <property type="entry name" value="NAD(P)-binding Rossmann-like Domain"/>
    <property type="match status" value="1"/>
</dbReference>
<evidence type="ECO:0000313" key="4">
    <source>
        <dbReference type="EMBL" id="AGI74913.1"/>
    </source>
</evidence>
<protein>
    <submittedName>
        <fullName evidence="4">Putative short chain dehydrogenase</fullName>
    </submittedName>
</protein>
<dbReference type="PROSITE" id="PS00061">
    <property type="entry name" value="ADH_SHORT"/>
    <property type="match status" value="1"/>
</dbReference>
<sequence>MTQQVALVTGASGGIGRATALAMAEASFSVALNDLEPSEALDDLVTEIESMGGKACKAIFDVSDINAHADALQRIAATLGPITTLVNNAGVGVISRGDILDVGEQSFDRCMTVNAKAVFFLCQAFSKTLLARERAKDCAHAIINVTSSNATAVAVPRAEYCASKSSAAMISKCYAARLAPENIAVYDVQPGLIETPMTKAVIETYKERAAAGLCLYPRVGQPEEVAQVIVSLATNRLPYTTGHVISVDGGMLVPRF</sequence>
<dbReference type="InterPro" id="IPR020904">
    <property type="entry name" value="Sc_DH/Rdtase_CS"/>
</dbReference>
<evidence type="ECO:0000313" key="5">
    <source>
        <dbReference type="Proteomes" id="UP000004688"/>
    </source>
</evidence>
<dbReference type="PRINTS" id="PR00081">
    <property type="entry name" value="GDHRDH"/>
</dbReference>
<dbReference type="PANTHER" id="PTHR43639:SF1">
    <property type="entry name" value="SHORT-CHAIN DEHYDROGENASE_REDUCTASE FAMILY PROTEIN"/>
    <property type="match status" value="1"/>
</dbReference>
<evidence type="ECO:0000256" key="1">
    <source>
        <dbReference type="ARBA" id="ARBA00006484"/>
    </source>
</evidence>
<dbReference type="Pfam" id="PF13561">
    <property type="entry name" value="adh_short_C2"/>
    <property type="match status" value="1"/>
</dbReference>
<dbReference type="OrthoDB" id="9803333at2"/>
<dbReference type="eggNOG" id="COG1028">
    <property type="taxonomic scope" value="Bacteria"/>
</dbReference>
<dbReference type="AlphaFoldDB" id="M9RT70"/>
<keyword evidence="4" id="KW-0614">Plasmid</keyword>
<proteinExistence type="inferred from homology"/>
<dbReference type="PRINTS" id="PR00080">
    <property type="entry name" value="SDRFAMILY"/>
</dbReference>
<feature type="domain" description="Ketoreductase" evidence="3">
    <location>
        <begin position="4"/>
        <end position="191"/>
    </location>
</feature>
<dbReference type="InterPro" id="IPR057326">
    <property type="entry name" value="KR_dom"/>
</dbReference>
<dbReference type="InterPro" id="IPR002347">
    <property type="entry name" value="SDR_fam"/>
</dbReference>